<organism evidence="5">
    <name type="scientific">freshwater metagenome</name>
    <dbReference type="NCBI Taxonomy" id="449393"/>
    <lineage>
        <taxon>unclassified sequences</taxon>
        <taxon>metagenomes</taxon>
        <taxon>ecological metagenomes</taxon>
    </lineage>
</organism>
<keyword evidence="3" id="KW-0862">Zinc</keyword>
<dbReference type="AlphaFoldDB" id="A0A6J7ALF4"/>
<keyword evidence="1" id="KW-0479">Metal-binding</keyword>
<dbReference type="PROSITE" id="PS51128">
    <property type="entry name" value="ZF_DKSA_2"/>
    <property type="match status" value="1"/>
</dbReference>
<dbReference type="PANTHER" id="PTHR33823:SF4">
    <property type="entry name" value="GENERAL STRESS PROTEIN 16O"/>
    <property type="match status" value="1"/>
</dbReference>
<evidence type="ECO:0000256" key="2">
    <source>
        <dbReference type="ARBA" id="ARBA00022771"/>
    </source>
</evidence>
<dbReference type="PANTHER" id="PTHR33823">
    <property type="entry name" value="RNA POLYMERASE-BINDING TRANSCRIPTION FACTOR DKSA-RELATED"/>
    <property type="match status" value="1"/>
</dbReference>
<reference evidence="5" key="1">
    <citation type="submission" date="2020-05" db="EMBL/GenBank/DDBJ databases">
        <authorList>
            <person name="Chiriac C."/>
            <person name="Salcher M."/>
            <person name="Ghai R."/>
            <person name="Kavagutti S V."/>
        </authorList>
    </citation>
    <scope>NUCLEOTIDE SEQUENCE</scope>
</reference>
<feature type="domain" description="Zinc finger DksA/TraR C4-type" evidence="4">
    <location>
        <begin position="78"/>
        <end position="107"/>
    </location>
</feature>
<name>A0A6J7ALF4_9ZZZZ</name>
<protein>
    <submittedName>
        <fullName evidence="5">Unannotated protein</fullName>
    </submittedName>
</protein>
<evidence type="ECO:0000256" key="1">
    <source>
        <dbReference type="ARBA" id="ARBA00022723"/>
    </source>
</evidence>
<proteinExistence type="predicted"/>
<dbReference type="SUPFAM" id="SSF57716">
    <property type="entry name" value="Glucocorticoid receptor-like (DNA-binding domain)"/>
    <property type="match status" value="1"/>
</dbReference>
<keyword evidence="2" id="KW-0863">Zinc-finger</keyword>
<evidence type="ECO:0000313" key="6">
    <source>
        <dbReference type="EMBL" id="CAB4884478.1"/>
    </source>
</evidence>
<evidence type="ECO:0000259" key="4">
    <source>
        <dbReference type="Pfam" id="PF01258"/>
    </source>
</evidence>
<dbReference type="Gene3D" id="1.20.120.910">
    <property type="entry name" value="DksA, coiled-coil domain"/>
    <property type="match status" value="1"/>
</dbReference>
<dbReference type="InterPro" id="IPR000962">
    <property type="entry name" value="Znf_DskA_TraR"/>
</dbReference>
<dbReference type="SUPFAM" id="SSF109635">
    <property type="entry name" value="DnaK suppressor protein DksA, alpha-hairpin domain"/>
    <property type="match status" value="1"/>
</dbReference>
<dbReference type="EMBL" id="CAFBLT010000004">
    <property type="protein sequence ID" value="CAB4884478.1"/>
    <property type="molecule type" value="Genomic_DNA"/>
</dbReference>
<dbReference type="Pfam" id="PF01258">
    <property type="entry name" value="zf-dskA_traR"/>
    <property type="match status" value="1"/>
</dbReference>
<accession>A0A6J7ALF4</accession>
<evidence type="ECO:0000313" key="5">
    <source>
        <dbReference type="EMBL" id="CAB4833607.1"/>
    </source>
</evidence>
<evidence type="ECO:0000313" key="7">
    <source>
        <dbReference type="EMBL" id="CAB5025435.1"/>
    </source>
</evidence>
<sequence length="111" mass="12097">MSIEPHGDEREILEGERVRIEHELSDLGLGESGSLSYDPNFADTSQVTAERGEAEVLASELKGTLTEVEDALIRLEDGTYGRCIKCQKEIGSERLAALPMTPLCITCSSLD</sequence>
<dbReference type="GO" id="GO:0008270">
    <property type="term" value="F:zinc ion binding"/>
    <property type="evidence" value="ECO:0007669"/>
    <property type="project" value="UniProtKB-KW"/>
</dbReference>
<gene>
    <name evidence="5" type="ORF">UFOPK3164_01498</name>
    <name evidence="6" type="ORF">UFOPK3427_01900</name>
    <name evidence="7" type="ORF">UFOPK4112_01178</name>
</gene>
<dbReference type="EMBL" id="CAFABE010000097">
    <property type="protein sequence ID" value="CAB4833607.1"/>
    <property type="molecule type" value="Genomic_DNA"/>
</dbReference>
<dbReference type="EMBL" id="CAFBPM010000011">
    <property type="protein sequence ID" value="CAB5025435.1"/>
    <property type="molecule type" value="Genomic_DNA"/>
</dbReference>
<dbReference type="InterPro" id="IPR037187">
    <property type="entry name" value="DnaK_N"/>
</dbReference>
<evidence type="ECO:0000256" key="3">
    <source>
        <dbReference type="ARBA" id="ARBA00022833"/>
    </source>
</evidence>